<organism evidence="1 2">
    <name type="scientific">Allacma fusca</name>
    <dbReference type="NCBI Taxonomy" id="39272"/>
    <lineage>
        <taxon>Eukaryota</taxon>
        <taxon>Metazoa</taxon>
        <taxon>Ecdysozoa</taxon>
        <taxon>Arthropoda</taxon>
        <taxon>Hexapoda</taxon>
        <taxon>Collembola</taxon>
        <taxon>Symphypleona</taxon>
        <taxon>Sminthuridae</taxon>
        <taxon>Allacma</taxon>
    </lineage>
</organism>
<accession>A0A8J2NGY9</accession>
<name>A0A8J2NGY9_9HEXA</name>
<keyword evidence="2" id="KW-1185">Reference proteome</keyword>
<evidence type="ECO:0000313" key="1">
    <source>
        <dbReference type="EMBL" id="CAG7664661.1"/>
    </source>
</evidence>
<dbReference type="EMBL" id="CAJVCH010008769">
    <property type="protein sequence ID" value="CAG7664661.1"/>
    <property type="molecule type" value="Genomic_DNA"/>
</dbReference>
<comment type="caution">
    <text evidence="1">The sequence shown here is derived from an EMBL/GenBank/DDBJ whole genome shotgun (WGS) entry which is preliminary data.</text>
</comment>
<dbReference type="Proteomes" id="UP000708208">
    <property type="component" value="Unassembled WGS sequence"/>
</dbReference>
<evidence type="ECO:0000313" key="2">
    <source>
        <dbReference type="Proteomes" id="UP000708208"/>
    </source>
</evidence>
<dbReference type="AlphaFoldDB" id="A0A8J2NGY9"/>
<protein>
    <submittedName>
        <fullName evidence="1">Uncharacterized protein</fullName>
    </submittedName>
</protein>
<sequence length="77" mass="8452">MKKSNRVYGIVSIVLRAAFKLKSSQMLATFSDLSLGFTAVSREFGCTKNQYRSCKLVSSTYVSLPVQLIPSLGLMPS</sequence>
<reference evidence="1" key="1">
    <citation type="submission" date="2021-06" db="EMBL/GenBank/DDBJ databases">
        <authorList>
            <person name="Hodson N. C."/>
            <person name="Mongue J. A."/>
            <person name="Jaron S. K."/>
        </authorList>
    </citation>
    <scope>NUCLEOTIDE SEQUENCE</scope>
</reference>
<proteinExistence type="predicted"/>
<gene>
    <name evidence="1" type="ORF">AFUS01_LOCUS1576</name>
</gene>